<reference evidence="1" key="2">
    <citation type="submission" date="2021-08" db="EMBL/GenBank/DDBJ databases">
        <authorList>
            <person name="Tani A."/>
            <person name="Ola A."/>
            <person name="Ogura Y."/>
            <person name="Katsura K."/>
            <person name="Hayashi T."/>
        </authorList>
    </citation>
    <scope>NUCLEOTIDE SEQUENCE</scope>
    <source>
        <strain evidence="1">DSM 23632</strain>
    </source>
</reference>
<dbReference type="Gene3D" id="3.40.50.150">
    <property type="entry name" value="Vaccinia Virus protein VP39"/>
    <property type="match status" value="1"/>
</dbReference>
<accession>A0ABQ4U882</accession>
<dbReference type="SUPFAM" id="SSF53335">
    <property type="entry name" value="S-adenosyl-L-methionine-dependent methyltransferases"/>
    <property type="match status" value="1"/>
</dbReference>
<sequence>MNPATWRRIETIPSWRRAHRLFRRLPEPVRAPLRIAASPVWSGVVRLVLGRSGGRVVSGPFTGNTLDLSPVSQRHLLSYLLGTTELEIRPVVEKIVKRGYRTILNIGAADGYYAVGFASRSPGTRIVAFEAKEELHPALARIGQLNGVADRITIRGLCDETVLRGALQDSSDTLVLMDIEGAEKALLDPAKVSELARVDVLVETHDVFAPGCTEALIARFSPTHDIERHRQRPRVLADFPTSFLPSLPRLAPRIAVALLDERRFGTQEWLHMTLRRPTAAASARSATT</sequence>
<gene>
    <name evidence="1" type="ORF">MPOCJGCO_4736</name>
</gene>
<evidence type="ECO:0008006" key="3">
    <source>
        <dbReference type="Google" id="ProtNLM"/>
    </source>
</evidence>
<dbReference type="RefSeq" id="WP_238185236.1">
    <property type="nucleotide sequence ID" value="NZ_BPRB01000352.1"/>
</dbReference>
<organism evidence="1 2">
    <name type="scientific">Methylobacterium trifolii</name>
    <dbReference type="NCBI Taxonomy" id="1003092"/>
    <lineage>
        <taxon>Bacteria</taxon>
        <taxon>Pseudomonadati</taxon>
        <taxon>Pseudomonadota</taxon>
        <taxon>Alphaproteobacteria</taxon>
        <taxon>Hyphomicrobiales</taxon>
        <taxon>Methylobacteriaceae</taxon>
        <taxon>Methylobacterium</taxon>
    </lineage>
</organism>
<comment type="caution">
    <text evidence="1">The sequence shown here is derived from an EMBL/GenBank/DDBJ whole genome shotgun (WGS) entry which is preliminary data.</text>
</comment>
<evidence type="ECO:0000313" key="2">
    <source>
        <dbReference type="Proteomes" id="UP001055057"/>
    </source>
</evidence>
<proteinExistence type="predicted"/>
<keyword evidence="2" id="KW-1185">Reference proteome</keyword>
<dbReference type="Proteomes" id="UP001055057">
    <property type="component" value="Unassembled WGS sequence"/>
</dbReference>
<reference evidence="1" key="1">
    <citation type="journal article" date="2021" name="Front. Microbiol.">
        <title>Comprehensive Comparative Genomics and Phenotyping of Methylobacterium Species.</title>
        <authorList>
            <person name="Alessa O."/>
            <person name="Ogura Y."/>
            <person name="Fujitani Y."/>
            <person name="Takami H."/>
            <person name="Hayashi T."/>
            <person name="Sahin N."/>
            <person name="Tani A."/>
        </authorList>
    </citation>
    <scope>NUCLEOTIDE SEQUENCE</scope>
    <source>
        <strain evidence="1">DSM 23632</strain>
    </source>
</reference>
<name>A0ABQ4U882_9HYPH</name>
<evidence type="ECO:0000313" key="1">
    <source>
        <dbReference type="EMBL" id="GJE62603.1"/>
    </source>
</evidence>
<dbReference type="EMBL" id="BPRB01000352">
    <property type="protein sequence ID" value="GJE62603.1"/>
    <property type="molecule type" value="Genomic_DNA"/>
</dbReference>
<dbReference type="InterPro" id="IPR029063">
    <property type="entry name" value="SAM-dependent_MTases_sf"/>
</dbReference>
<protein>
    <recommendedName>
        <fullName evidence="3">FkbM family methyltransferase</fullName>
    </recommendedName>
</protein>